<dbReference type="RefSeq" id="WP_268074854.1">
    <property type="nucleotide sequence ID" value="NZ_CP109965.1"/>
</dbReference>
<dbReference type="Gene3D" id="3.40.50.2300">
    <property type="match status" value="1"/>
</dbReference>
<dbReference type="EMBL" id="CP109965">
    <property type="protein sequence ID" value="WAJ70504.1"/>
    <property type="molecule type" value="Genomic_DNA"/>
</dbReference>
<protein>
    <submittedName>
        <fullName evidence="3">Response regulator transcription factor</fullName>
    </submittedName>
</protein>
<dbReference type="CDD" id="cd06170">
    <property type="entry name" value="LuxR_C_like"/>
    <property type="match status" value="1"/>
</dbReference>
<reference evidence="3" key="1">
    <citation type="submission" date="2022-10" db="EMBL/GenBank/DDBJ databases">
        <title>Catenovulum adriacola sp. nov. isolated in the Harbour of Susak.</title>
        <authorList>
            <person name="Schoch T."/>
            <person name="Reich S.J."/>
            <person name="Stoeferle S."/>
            <person name="Flaiz M."/>
            <person name="Kazda M."/>
            <person name="Riedel C.U."/>
            <person name="Duerre P."/>
        </authorList>
    </citation>
    <scope>NUCLEOTIDE SEQUENCE</scope>
    <source>
        <strain evidence="3">TS8</strain>
    </source>
</reference>
<gene>
    <name evidence="3" type="ORF">OLW01_01405</name>
</gene>
<organism evidence="3 4">
    <name type="scientific">Catenovulum adriaticum</name>
    <dbReference type="NCBI Taxonomy" id="2984846"/>
    <lineage>
        <taxon>Bacteria</taxon>
        <taxon>Pseudomonadati</taxon>
        <taxon>Pseudomonadota</taxon>
        <taxon>Gammaproteobacteria</taxon>
        <taxon>Alteromonadales</taxon>
        <taxon>Alteromonadaceae</taxon>
        <taxon>Catenovulum</taxon>
    </lineage>
</organism>
<name>A0ABY7AQA7_9ALTE</name>
<keyword evidence="4" id="KW-1185">Reference proteome</keyword>
<dbReference type="PRINTS" id="PR00038">
    <property type="entry name" value="HTHLUXR"/>
</dbReference>
<evidence type="ECO:0000259" key="2">
    <source>
        <dbReference type="PROSITE" id="PS50043"/>
    </source>
</evidence>
<keyword evidence="1" id="KW-0238">DNA-binding</keyword>
<dbReference type="SMART" id="SM00421">
    <property type="entry name" value="HTH_LUXR"/>
    <property type="match status" value="1"/>
</dbReference>
<evidence type="ECO:0000313" key="4">
    <source>
        <dbReference type="Proteomes" id="UP001163726"/>
    </source>
</evidence>
<dbReference type="PANTHER" id="PTHR43214">
    <property type="entry name" value="TWO-COMPONENT RESPONSE REGULATOR"/>
    <property type="match status" value="1"/>
</dbReference>
<proteinExistence type="predicted"/>
<dbReference type="PROSITE" id="PS00622">
    <property type="entry name" value="HTH_LUXR_1"/>
    <property type="match status" value="1"/>
</dbReference>
<dbReference type="InterPro" id="IPR039420">
    <property type="entry name" value="WalR-like"/>
</dbReference>
<sequence>MKRHLFITEKNLVSPRWKQACPIAQIVAEKNDIATFQETEICWILAGIPNWLTIIRKYETQGTPVVVMTKRLTVEELCQALEAGARGYLEALSSSHIIEQASATIQSGALWIPSGLLANLVGRLAKSAPTPAANQEKLLQKLTKRELEVATQVITGQSNKQVALTLNITERTVKEHLTSIFYKLKVKDRMHLMLLLKA</sequence>
<dbReference type="Proteomes" id="UP001163726">
    <property type="component" value="Chromosome"/>
</dbReference>
<accession>A0ABY7AQA7</accession>
<dbReference type="PROSITE" id="PS50043">
    <property type="entry name" value="HTH_LUXR_2"/>
    <property type="match status" value="1"/>
</dbReference>
<feature type="domain" description="HTH luxR-type" evidence="2">
    <location>
        <begin position="135"/>
        <end position="198"/>
    </location>
</feature>
<dbReference type="SUPFAM" id="SSF46894">
    <property type="entry name" value="C-terminal effector domain of the bipartite response regulators"/>
    <property type="match status" value="1"/>
</dbReference>
<dbReference type="PANTHER" id="PTHR43214:SF43">
    <property type="entry name" value="TWO-COMPONENT RESPONSE REGULATOR"/>
    <property type="match status" value="1"/>
</dbReference>
<dbReference type="InterPro" id="IPR000792">
    <property type="entry name" value="Tscrpt_reg_LuxR_C"/>
</dbReference>
<evidence type="ECO:0000256" key="1">
    <source>
        <dbReference type="ARBA" id="ARBA00023125"/>
    </source>
</evidence>
<dbReference type="Pfam" id="PF00196">
    <property type="entry name" value="GerE"/>
    <property type="match status" value="1"/>
</dbReference>
<evidence type="ECO:0000313" key="3">
    <source>
        <dbReference type="EMBL" id="WAJ70504.1"/>
    </source>
</evidence>
<dbReference type="InterPro" id="IPR016032">
    <property type="entry name" value="Sig_transdc_resp-reg_C-effctor"/>
</dbReference>